<comment type="caution">
    <text evidence="3">The sequence shown here is derived from an EMBL/GenBank/DDBJ whole genome shotgun (WGS) entry which is preliminary data.</text>
</comment>
<accession>A0A8X6QRU8</accession>
<feature type="compositionally biased region" description="Polar residues" evidence="1">
    <location>
        <begin position="87"/>
        <end position="97"/>
    </location>
</feature>
<name>A0A8X6QRU8_NEPPI</name>
<reference evidence="3" key="1">
    <citation type="submission" date="2020-08" db="EMBL/GenBank/DDBJ databases">
        <title>Multicomponent nature underlies the extraordinary mechanical properties of spider dragline silk.</title>
        <authorList>
            <person name="Kono N."/>
            <person name="Nakamura H."/>
            <person name="Mori M."/>
            <person name="Yoshida Y."/>
            <person name="Ohtoshi R."/>
            <person name="Malay A.D."/>
            <person name="Moran D.A.P."/>
            <person name="Tomita M."/>
            <person name="Numata K."/>
            <person name="Arakawa K."/>
        </authorList>
    </citation>
    <scope>NUCLEOTIDE SEQUENCE</scope>
</reference>
<dbReference type="Proteomes" id="UP000887013">
    <property type="component" value="Unassembled WGS sequence"/>
</dbReference>
<dbReference type="EMBL" id="BMAW01131851">
    <property type="protein sequence ID" value="GFU41080.1"/>
    <property type="molecule type" value="Genomic_DNA"/>
</dbReference>
<keyword evidence="4" id="KW-1185">Reference proteome</keyword>
<keyword evidence="2" id="KW-0812">Transmembrane</keyword>
<evidence type="ECO:0000313" key="4">
    <source>
        <dbReference type="Proteomes" id="UP000887013"/>
    </source>
</evidence>
<feature type="transmembrane region" description="Helical" evidence="2">
    <location>
        <begin position="15"/>
        <end position="38"/>
    </location>
</feature>
<sequence length="97" mass="10596">RGLGSLTGGALISSYSQRVVFCGIAVFSAVAAFVYLSVYHIGLRQRNKGSYPAILNSTWYPLQTRYPNGDAKANQPIVGDQDDDVDNTPNNRHANHK</sequence>
<protein>
    <submittedName>
        <fullName evidence="3">MFS_1_like domain-containing protein</fullName>
    </submittedName>
</protein>
<feature type="region of interest" description="Disordered" evidence="1">
    <location>
        <begin position="66"/>
        <end position="97"/>
    </location>
</feature>
<evidence type="ECO:0000256" key="2">
    <source>
        <dbReference type="SAM" id="Phobius"/>
    </source>
</evidence>
<keyword evidence="2" id="KW-0472">Membrane</keyword>
<evidence type="ECO:0000256" key="1">
    <source>
        <dbReference type="SAM" id="MobiDB-lite"/>
    </source>
</evidence>
<gene>
    <name evidence="3" type="primary">AVEN_26008_1</name>
    <name evidence="3" type="ORF">NPIL_588661</name>
</gene>
<feature type="non-terminal residue" evidence="3">
    <location>
        <position position="1"/>
    </location>
</feature>
<dbReference type="AlphaFoldDB" id="A0A8X6QRU8"/>
<proteinExistence type="predicted"/>
<keyword evidence="2" id="KW-1133">Transmembrane helix</keyword>
<evidence type="ECO:0000313" key="3">
    <source>
        <dbReference type="EMBL" id="GFU41080.1"/>
    </source>
</evidence>
<organism evidence="3 4">
    <name type="scientific">Nephila pilipes</name>
    <name type="common">Giant wood spider</name>
    <name type="synonym">Nephila maculata</name>
    <dbReference type="NCBI Taxonomy" id="299642"/>
    <lineage>
        <taxon>Eukaryota</taxon>
        <taxon>Metazoa</taxon>
        <taxon>Ecdysozoa</taxon>
        <taxon>Arthropoda</taxon>
        <taxon>Chelicerata</taxon>
        <taxon>Arachnida</taxon>
        <taxon>Araneae</taxon>
        <taxon>Araneomorphae</taxon>
        <taxon>Entelegynae</taxon>
        <taxon>Araneoidea</taxon>
        <taxon>Nephilidae</taxon>
        <taxon>Nephila</taxon>
    </lineage>
</organism>